<evidence type="ECO:0000256" key="1">
    <source>
        <dbReference type="SAM" id="MobiDB-lite"/>
    </source>
</evidence>
<dbReference type="EMBL" id="AP015092">
    <property type="protein sequence ID" value="BAU03141.1"/>
    <property type="molecule type" value="Genomic_DNA"/>
</dbReference>
<feature type="region of interest" description="Disordered" evidence="1">
    <location>
        <begin position="67"/>
        <end position="92"/>
    </location>
</feature>
<evidence type="ECO:0000313" key="2">
    <source>
        <dbReference type="EMBL" id="BAU03141.1"/>
    </source>
</evidence>
<proteinExistence type="predicted"/>
<gene>
    <name evidence="2" type="primary">Vigan.UMG018300</name>
    <name evidence="2" type="ORF">VIGAN_UM018300</name>
</gene>
<feature type="compositionally biased region" description="Basic residues" evidence="1">
    <location>
        <begin position="67"/>
        <end position="78"/>
    </location>
</feature>
<sequence length="92" mass="10380">MRMSGRDIAGIVIHTAPHSRDTISSSCQQNDSRLSHAHAASYLNHHSSSYHFSCTPFHPINHRILKMKRKKAHSRKEHSKTASNSFTISSTK</sequence>
<feature type="region of interest" description="Disordered" evidence="1">
    <location>
        <begin position="1"/>
        <end position="31"/>
    </location>
</feature>
<organism evidence="2">
    <name type="scientific">Vigna angularis var. angularis</name>
    <dbReference type="NCBI Taxonomy" id="157739"/>
    <lineage>
        <taxon>Eukaryota</taxon>
        <taxon>Viridiplantae</taxon>
        <taxon>Streptophyta</taxon>
        <taxon>Embryophyta</taxon>
        <taxon>Tracheophyta</taxon>
        <taxon>Spermatophyta</taxon>
        <taxon>Magnoliopsida</taxon>
        <taxon>eudicotyledons</taxon>
        <taxon>Gunneridae</taxon>
        <taxon>Pentapetalae</taxon>
        <taxon>rosids</taxon>
        <taxon>fabids</taxon>
        <taxon>Fabales</taxon>
        <taxon>Fabaceae</taxon>
        <taxon>Papilionoideae</taxon>
        <taxon>50 kb inversion clade</taxon>
        <taxon>NPAAA clade</taxon>
        <taxon>indigoferoid/millettioid clade</taxon>
        <taxon>Phaseoleae</taxon>
        <taxon>Vigna</taxon>
    </lineage>
</organism>
<name>A0A0S3TDJ6_PHAAN</name>
<dbReference type="AlphaFoldDB" id="A0A0S3TDJ6"/>
<protein>
    <submittedName>
        <fullName evidence="2">Uncharacterized protein</fullName>
    </submittedName>
</protein>
<accession>A0A0S3TDJ6</accession>
<feature type="compositionally biased region" description="Polar residues" evidence="1">
    <location>
        <begin position="22"/>
        <end position="31"/>
    </location>
</feature>
<feature type="compositionally biased region" description="Polar residues" evidence="1">
    <location>
        <begin position="81"/>
        <end position="92"/>
    </location>
</feature>
<reference evidence="2" key="1">
    <citation type="journal article" date="2015" name="Sci. Rep.">
        <title>The power of single molecule real-time sequencing technology in the de novo assembly of a eukaryotic genome.</title>
        <authorList>
            <person name="Sakai H."/>
            <person name="Naito K."/>
            <person name="Ogiso-Tanaka E."/>
            <person name="Takahashi Y."/>
            <person name="Iseki K."/>
            <person name="Muto C."/>
            <person name="Satou K."/>
            <person name="Teruya K."/>
            <person name="Shiroma A."/>
            <person name="Shimoji M."/>
            <person name="Hirano T."/>
            <person name="Itoh T."/>
            <person name="Kaga A."/>
            <person name="Tomooka N."/>
        </authorList>
    </citation>
    <scope>NUCLEOTIDE SEQUENCE</scope>
</reference>